<protein>
    <submittedName>
        <fullName evidence="2">Putative MarR family transcriptional regulator</fullName>
    </submittedName>
</protein>
<dbReference type="GO" id="GO:0006950">
    <property type="term" value="P:response to stress"/>
    <property type="evidence" value="ECO:0007669"/>
    <property type="project" value="TreeGrafter"/>
</dbReference>
<evidence type="ECO:0000313" key="3">
    <source>
        <dbReference type="Proteomes" id="UP000011863"/>
    </source>
</evidence>
<dbReference type="InterPro" id="IPR039422">
    <property type="entry name" value="MarR/SlyA-like"/>
</dbReference>
<gene>
    <name evidence="2" type="ORF">YM304_29720</name>
</gene>
<evidence type="ECO:0000313" key="2">
    <source>
        <dbReference type="EMBL" id="BAN03286.1"/>
    </source>
</evidence>
<keyword evidence="3" id="KW-1185">Reference proteome</keyword>
<dbReference type="Gene3D" id="1.10.10.10">
    <property type="entry name" value="Winged helix-like DNA-binding domain superfamily/Winged helix DNA-binding domain"/>
    <property type="match status" value="1"/>
</dbReference>
<dbReference type="PROSITE" id="PS50995">
    <property type="entry name" value="HTH_MARR_2"/>
    <property type="match status" value="1"/>
</dbReference>
<dbReference type="InterPro" id="IPR036388">
    <property type="entry name" value="WH-like_DNA-bd_sf"/>
</dbReference>
<feature type="domain" description="HTH marR-type" evidence="1">
    <location>
        <begin position="1"/>
        <end position="146"/>
    </location>
</feature>
<proteinExistence type="predicted"/>
<dbReference type="AlphaFoldDB" id="A0A6C7EH39"/>
<dbReference type="SUPFAM" id="SSF46785">
    <property type="entry name" value="Winged helix' DNA-binding domain"/>
    <property type="match status" value="1"/>
</dbReference>
<sequence length="159" mass="17310">MVATEWLNDIEMSAWRAFIETTGDLQNALERDLADRGLTMGDYQVLVYLSEADGRSMRMCDLADILQLSPSGLTRRLDGLVKSNHVVRRPSNRDGRVMMAVLTDDGLALLADTAPHHVASVRRHIFDHLDAEQTKAMASIFTSIAAGLAADSIPSAAAS</sequence>
<dbReference type="PANTHER" id="PTHR33164:SF99">
    <property type="entry name" value="MARR FAMILY REGULATORY PROTEIN"/>
    <property type="match status" value="1"/>
</dbReference>
<organism evidence="2 3">
    <name type="scientific">Ilumatobacter coccineus (strain NBRC 103263 / KCTC 29153 / YM16-304)</name>
    <dbReference type="NCBI Taxonomy" id="1313172"/>
    <lineage>
        <taxon>Bacteria</taxon>
        <taxon>Bacillati</taxon>
        <taxon>Actinomycetota</taxon>
        <taxon>Acidimicrobiia</taxon>
        <taxon>Acidimicrobiales</taxon>
        <taxon>Ilumatobacteraceae</taxon>
        <taxon>Ilumatobacter</taxon>
    </lineage>
</organism>
<accession>A0A6C7EH39</accession>
<dbReference type="InterPro" id="IPR000835">
    <property type="entry name" value="HTH_MarR-typ"/>
</dbReference>
<dbReference type="SMART" id="SM00347">
    <property type="entry name" value="HTH_MARR"/>
    <property type="match status" value="1"/>
</dbReference>
<dbReference type="Proteomes" id="UP000011863">
    <property type="component" value="Chromosome"/>
</dbReference>
<dbReference type="InterPro" id="IPR036390">
    <property type="entry name" value="WH_DNA-bd_sf"/>
</dbReference>
<dbReference type="GO" id="GO:0003700">
    <property type="term" value="F:DNA-binding transcription factor activity"/>
    <property type="evidence" value="ECO:0007669"/>
    <property type="project" value="InterPro"/>
</dbReference>
<dbReference type="PANTHER" id="PTHR33164">
    <property type="entry name" value="TRANSCRIPTIONAL REGULATOR, MARR FAMILY"/>
    <property type="match status" value="1"/>
</dbReference>
<evidence type="ECO:0000259" key="1">
    <source>
        <dbReference type="PROSITE" id="PS50995"/>
    </source>
</evidence>
<dbReference type="Pfam" id="PF12802">
    <property type="entry name" value="MarR_2"/>
    <property type="match status" value="1"/>
</dbReference>
<dbReference type="KEGG" id="aym:YM304_29720"/>
<dbReference type="EMBL" id="AP012057">
    <property type="protein sequence ID" value="BAN03286.1"/>
    <property type="molecule type" value="Genomic_DNA"/>
</dbReference>
<reference evidence="2 3" key="1">
    <citation type="journal article" date="2013" name="Int. J. Syst. Evol. Microbiol.">
        <title>Ilumatobacter nonamiense sp. nov. and Ilumatobacter coccineum sp. nov., isolated from seashore sand.</title>
        <authorList>
            <person name="Matsumoto A."/>
            <person name="Kasai H."/>
            <person name="Matsuo Y."/>
            <person name="Shizuri Y."/>
            <person name="Ichikawa N."/>
            <person name="Fujita N."/>
            <person name="Omura S."/>
            <person name="Takahashi Y."/>
        </authorList>
    </citation>
    <scope>NUCLEOTIDE SEQUENCE [LARGE SCALE GENOMIC DNA]</scope>
    <source>
        <strain evidence="3">NBRC 103263 / KCTC 29153 / YM16-304</strain>
    </source>
</reference>
<name>A0A6C7EH39_ILUCY</name>